<feature type="domain" description="Nudix hydrolase" evidence="1">
    <location>
        <begin position="84"/>
        <end position="207"/>
    </location>
</feature>
<sequence length="213" mass="23386">MTIFHPQLDENGEPVAVSRPTRSSHVSAWGDSGAAATFSITDPTLLPAVLNGIALTHAPFECLDWVRFAHELPAVAEPPFPATDKRRTSGLVIIEPDRRIWLVHPTNQFGGVEATFPKGRLEPGLPLAANAVKEGWEESGLDARPLEWLCDIERTKTITRYYLAFRAAGTPADMGWESQAVSLVPADQLAAFLNRPNDRKVLPALQTALKRLF</sequence>
<reference evidence="2 3" key="1">
    <citation type="submission" date="2013-04" db="EMBL/GenBank/DDBJ databases">
        <title>The Genome Sequence of Sutterella wadsworthensis HGA0223.</title>
        <authorList>
            <consortium name="The Broad Institute Genomics Platform"/>
            <person name="Earl A."/>
            <person name="Ward D."/>
            <person name="Feldgarden M."/>
            <person name="Gevers D."/>
            <person name="Schmidt T.M."/>
            <person name="Dover J."/>
            <person name="Dai D."/>
            <person name="Walker B."/>
            <person name="Young S."/>
            <person name="Zeng Q."/>
            <person name="Gargeya S."/>
            <person name="Fitzgerald M."/>
            <person name="Haas B."/>
            <person name="Abouelleil A."/>
            <person name="Allen A.W."/>
            <person name="Alvarado L."/>
            <person name="Arachchi H.M."/>
            <person name="Berlin A.M."/>
            <person name="Chapman S.B."/>
            <person name="Gainer-Dewar J."/>
            <person name="Goldberg J."/>
            <person name="Griggs A."/>
            <person name="Gujja S."/>
            <person name="Hansen M."/>
            <person name="Howarth C."/>
            <person name="Imamovic A."/>
            <person name="Ireland A."/>
            <person name="Larimer J."/>
            <person name="McCowan C."/>
            <person name="Murphy C."/>
            <person name="Pearson M."/>
            <person name="Poon T.W."/>
            <person name="Priest M."/>
            <person name="Roberts A."/>
            <person name="Saif S."/>
            <person name="Shea T."/>
            <person name="Sisk P."/>
            <person name="Sykes S."/>
            <person name="Wortman J."/>
            <person name="Nusbaum C."/>
            <person name="Birren B."/>
        </authorList>
    </citation>
    <scope>NUCLEOTIDE SEQUENCE [LARGE SCALE GENOMIC DNA]</scope>
    <source>
        <strain evidence="2 3">HGA0223</strain>
    </source>
</reference>
<evidence type="ECO:0000313" key="3">
    <source>
        <dbReference type="Proteomes" id="UP000014400"/>
    </source>
</evidence>
<dbReference type="STRING" id="1203554.HMPREF1476_01687"/>
<gene>
    <name evidence="2" type="ORF">HMPREF1476_01687</name>
</gene>
<name>S3BBG1_9BURK</name>
<proteinExistence type="predicted"/>
<comment type="caution">
    <text evidence="2">The sequence shown here is derived from an EMBL/GenBank/DDBJ whole genome shotgun (WGS) entry which is preliminary data.</text>
</comment>
<dbReference type="RefSeq" id="WP_016474867.1">
    <property type="nucleotide sequence ID" value="NZ_KE150480.1"/>
</dbReference>
<dbReference type="PATRIC" id="fig|1203554.3.peg.1770"/>
<dbReference type="Pfam" id="PF00293">
    <property type="entry name" value="NUDIX"/>
    <property type="match status" value="1"/>
</dbReference>
<dbReference type="EMBL" id="ATCF01000022">
    <property type="protein sequence ID" value="EPD98648.1"/>
    <property type="molecule type" value="Genomic_DNA"/>
</dbReference>
<dbReference type="AlphaFoldDB" id="S3BBG1"/>
<dbReference type="InterPro" id="IPR015797">
    <property type="entry name" value="NUDIX_hydrolase-like_dom_sf"/>
</dbReference>
<dbReference type="GO" id="GO:0003824">
    <property type="term" value="F:catalytic activity"/>
    <property type="evidence" value="ECO:0007669"/>
    <property type="project" value="UniProtKB-ARBA"/>
</dbReference>
<dbReference type="eggNOG" id="COG1051">
    <property type="taxonomic scope" value="Bacteria"/>
</dbReference>
<accession>S3BBG1</accession>
<protein>
    <recommendedName>
        <fullName evidence="1">Nudix hydrolase domain-containing protein</fullName>
    </recommendedName>
</protein>
<dbReference type="InterPro" id="IPR000086">
    <property type="entry name" value="NUDIX_hydrolase_dom"/>
</dbReference>
<dbReference type="Gene3D" id="3.90.79.10">
    <property type="entry name" value="Nucleoside Triphosphate Pyrophosphohydrolase"/>
    <property type="match status" value="1"/>
</dbReference>
<organism evidence="2 3">
    <name type="scientific">Sutterella wadsworthensis HGA0223</name>
    <dbReference type="NCBI Taxonomy" id="1203554"/>
    <lineage>
        <taxon>Bacteria</taxon>
        <taxon>Pseudomonadati</taxon>
        <taxon>Pseudomonadota</taxon>
        <taxon>Betaproteobacteria</taxon>
        <taxon>Burkholderiales</taxon>
        <taxon>Sutterellaceae</taxon>
        <taxon>Sutterella</taxon>
    </lineage>
</organism>
<evidence type="ECO:0000313" key="2">
    <source>
        <dbReference type="EMBL" id="EPD98648.1"/>
    </source>
</evidence>
<evidence type="ECO:0000259" key="1">
    <source>
        <dbReference type="PROSITE" id="PS51462"/>
    </source>
</evidence>
<dbReference type="Proteomes" id="UP000014400">
    <property type="component" value="Unassembled WGS sequence"/>
</dbReference>
<dbReference type="HOGENOM" id="CLU_112488_0_0_4"/>
<dbReference type="SUPFAM" id="SSF55811">
    <property type="entry name" value="Nudix"/>
    <property type="match status" value="1"/>
</dbReference>
<dbReference type="PROSITE" id="PS51462">
    <property type="entry name" value="NUDIX"/>
    <property type="match status" value="1"/>
</dbReference>
<keyword evidence="3" id="KW-1185">Reference proteome</keyword>